<proteinExistence type="predicted"/>
<dbReference type="InterPro" id="IPR039143">
    <property type="entry name" value="GNPNAT1-like"/>
</dbReference>
<accession>A0ABS4MED7</accession>
<gene>
    <name evidence="2" type="ORF">J2Z60_001227</name>
</gene>
<evidence type="ECO:0000313" key="2">
    <source>
        <dbReference type="EMBL" id="MBP2058050.1"/>
    </source>
</evidence>
<dbReference type="InterPro" id="IPR016181">
    <property type="entry name" value="Acyl_CoA_acyltransferase"/>
</dbReference>
<organism evidence="2 3">
    <name type="scientific">Lactobacillus colini</name>
    <dbReference type="NCBI Taxonomy" id="1819254"/>
    <lineage>
        <taxon>Bacteria</taxon>
        <taxon>Bacillati</taxon>
        <taxon>Bacillota</taxon>
        <taxon>Bacilli</taxon>
        <taxon>Lactobacillales</taxon>
        <taxon>Lactobacillaceae</taxon>
        <taxon>Lactobacillus</taxon>
    </lineage>
</organism>
<name>A0ABS4MED7_9LACO</name>
<keyword evidence="3" id="KW-1185">Reference proteome</keyword>
<feature type="domain" description="N-acetyltransferase" evidence="1">
    <location>
        <begin position="6"/>
        <end position="147"/>
    </location>
</feature>
<sequence>MNFEFKKIDEMTGQEVFCIFRLRNEVFVAEQKITLPDLDDQDLKAIHVFLLNDERNDALATCRIFQDEHKTWTLGRVVVSKKARGKHLGQKMLEAVHDYLKNEVHAESIFCHAQAYVQDFYANLGYETEGDYFLEGGVKHIGMRKRL</sequence>
<dbReference type="EMBL" id="JAGGLU010000006">
    <property type="protein sequence ID" value="MBP2058050.1"/>
    <property type="molecule type" value="Genomic_DNA"/>
</dbReference>
<dbReference type="Pfam" id="PF13673">
    <property type="entry name" value="Acetyltransf_10"/>
    <property type="match status" value="1"/>
</dbReference>
<protein>
    <submittedName>
        <fullName evidence="2">GNAT family N-acyltransferase</fullName>
    </submittedName>
</protein>
<dbReference type="PANTHER" id="PTHR13355">
    <property type="entry name" value="GLUCOSAMINE 6-PHOSPHATE N-ACETYLTRANSFERASE"/>
    <property type="match status" value="1"/>
</dbReference>
<dbReference type="RefSeq" id="WP_209686792.1">
    <property type="nucleotide sequence ID" value="NZ_JAGGLU010000006.1"/>
</dbReference>
<dbReference type="Proteomes" id="UP001519292">
    <property type="component" value="Unassembled WGS sequence"/>
</dbReference>
<dbReference type="PROSITE" id="PS51186">
    <property type="entry name" value="GNAT"/>
    <property type="match status" value="1"/>
</dbReference>
<dbReference type="SUPFAM" id="SSF55729">
    <property type="entry name" value="Acyl-CoA N-acyltransferases (Nat)"/>
    <property type="match status" value="1"/>
</dbReference>
<evidence type="ECO:0000313" key="3">
    <source>
        <dbReference type="Proteomes" id="UP001519292"/>
    </source>
</evidence>
<comment type="caution">
    <text evidence="2">The sequence shown here is derived from an EMBL/GenBank/DDBJ whole genome shotgun (WGS) entry which is preliminary data.</text>
</comment>
<evidence type="ECO:0000259" key="1">
    <source>
        <dbReference type="PROSITE" id="PS51186"/>
    </source>
</evidence>
<dbReference type="InterPro" id="IPR000182">
    <property type="entry name" value="GNAT_dom"/>
</dbReference>
<dbReference type="Gene3D" id="3.40.630.30">
    <property type="match status" value="1"/>
</dbReference>
<reference evidence="2 3" key="1">
    <citation type="submission" date="2021-03" db="EMBL/GenBank/DDBJ databases">
        <title>Genomic Encyclopedia of Type Strains, Phase IV (KMG-IV): sequencing the most valuable type-strain genomes for metagenomic binning, comparative biology and taxonomic classification.</title>
        <authorList>
            <person name="Goeker M."/>
        </authorList>
    </citation>
    <scope>NUCLEOTIDE SEQUENCE [LARGE SCALE GENOMIC DNA]</scope>
    <source>
        <strain evidence="2 3">DSM 101872</strain>
    </source>
</reference>